<evidence type="ECO:0000313" key="3">
    <source>
        <dbReference type="EMBL" id="RGN21520.1"/>
    </source>
</evidence>
<evidence type="ECO:0000256" key="1">
    <source>
        <dbReference type="SAM" id="MobiDB-lite"/>
    </source>
</evidence>
<evidence type="ECO:0000313" key="4">
    <source>
        <dbReference type="Proteomes" id="UP000260970"/>
    </source>
</evidence>
<dbReference type="EMBL" id="QSUG01000013">
    <property type="protein sequence ID" value="RGN21520.1"/>
    <property type="molecule type" value="Genomic_DNA"/>
</dbReference>
<dbReference type="AlphaFoldDB" id="A0A3E5AKZ6"/>
<sequence length="145" mass="17193">MKKFNIVLLVVFFFPVMICGYYLSALFSPDVKNTIYTMMDRYKIVKAAPFANYFSKYTVVILFFLILFYFVISIIVLFGQKTRRPGEEQGSSKWESPQRVSKLLSDRSKSQSDPMNIVVFIKKKPNIFVRFLRNIFYWFKSRKAD</sequence>
<keyword evidence="2" id="KW-1133">Transmembrane helix</keyword>
<accession>A0A3E5AKZ6</accession>
<reference evidence="3 4" key="1">
    <citation type="submission" date="2018-08" db="EMBL/GenBank/DDBJ databases">
        <title>A genome reference for cultivated species of the human gut microbiota.</title>
        <authorList>
            <person name="Zou Y."/>
            <person name="Xue W."/>
            <person name="Luo G."/>
        </authorList>
    </citation>
    <scope>NUCLEOTIDE SEQUENCE [LARGE SCALE GENOMIC DNA]</scope>
    <source>
        <strain evidence="3 4">OM05-6AA</strain>
    </source>
</reference>
<dbReference type="Proteomes" id="UP000260970">
    <property type="component" value="Unassembled WGS sequence"/>
</dbReference>
<feature type="region of interest" description="Disordered" evidence="1">
    <location>
        <begin position="84"/>
        <end position="108"/>
    </location>
</feature>
<feature type="compositionally biased region" description="Polar residues" evidence="1">
    <location>
        <begin position="89"/>
        <end position="99"/>
    </location>
</feature>
<protein>
    <submittedName>
        <fullName evidence="3">Uncharacterized protein</fullName>
    </submittedName>
</protein>
<feature type="transmembrane region" description="Helical" evidence="2">
    <location>
        <begin position="57"/>
        <end position="78"/>
    </location>
</feature>
<proteinExistence type="predicted"/>
<dbReference type="RefSeq" id="WP_117690783.1">
    <property type="nucleotide sequence ID" value="NZ_QSUE01000011.1"/>
</dbReference>
<comment type="caution">
    <text evidence="3">The sequence shown here is derived from an EMBL/GenBank/DDBJ whole genome shotgun (WGS) entry which is preliminary data.</text>
</comment>
<keyword evidence="2" id="KW-0812">Transmembrane</keyword>
<keyword evidence="2" id="KW-0472">Membrane</keyword>
<feature type="transmembrane region" description="Helical" evidence="2">
    <location>
        <begin position="7"/>
        <end position="27"/>
    </location>
</feature>
<gene>
    <name evidence="3" type="ORF">DXB72_11980</name>
</gene>
<organism evidence="3 4">
    <name type="scientific">Agathobacter rectalis</name>
    <dbReference type="NCBI Taxonomy" id="39491"/>
    <lineage>
        <taxon>Bacteria</taxon>
        <taxon>Bacillati</taxon>
        <taxon>Bacillota</taxon>
        <taxon>Clostridia</taxon>
        <taxon>Lachnospirales</taxon>
        <taxon>Lachnospiraceae</taxon>
        <taxon>Agathobacter</taxon>
    </lineage>
</organism>
<evidence type="ECO:0000256" key="2">
    <source>
        <dbReference type="SAM" id="Phobius"/>
    </source>
</evidence>
<name>A0A3E5AKZ6_9FIRM</name>